<dbReference type="EMBL" id="JAHLQT010043233">
    <property type="protein sequence ID" value="KAG7155031.1"/>
    <property type="molecule type" value="Genomic_DNA"/>
</dbReference>
<sequence>MSVPVCKQPLGGGYGFNGECSNQRTTAPSNSRASQLRYISEANEMEEVDSFLNVSKVSMHKRQLSHRVFVNRSLHLEKIRFYGFDMDYTLAEYKSPQYETLGFNLLKQRLIHIGYPEEISEFEYDSTFPTRGLWFDRLYGNLLKVDGFGNILVCVHGFKFLKPLQLSASSVDLFNLRLQSWLRSFFNQDIKFMVKTTEDFWQLFFGQLMWGYW</sequence>
<keyword evidence="2" id="KW-0479">Metal-binding</keyword>
<comment type="similarity">
    <text evidence="1">Belongs to the 5'(3')-deoxyribonucleotidase family.</text>
</comment>
<keyword evidence="3" id="KW-0378">Hydrolase</keyword>
<evidence type="ECO:0000313" key="6">
    <source>
        <dbReference type="Proteomes" id="UP000747542"/>
    </source>
</evidence>
<evidence type="ECO:0000256" key="1">
    <source>
        <dbReference type="ARBA" id="ARBA00009589"/>
    </source>
</evidence>
<dbReference type="Proteomes" id="UP000747542">
    <property type="component" value="Unassembled WGS sequence"/>
</dbReference>
<dbReference type="PANTHER" id="PTHR12103">
    <property type="entry name" value="5'-NUCLEOTIDASE DOMAIN-CONTAINING"/>
    <property type="match status" value="1"/>
</dbReference>
<dbReference type="InterPro" id="IPR008380">
    <property type="entry name" value="HAD-SF_hydro_IG_5-nucl"/>
</dbReference>
<protein>
    <submittedName>
        <fullName evidence="5">Cytosolic purine 5'-nucleotidase-like 1</fullName>
    </submittedName>
</protein>
<dbReference type="GO" id="GO:0046872">
    <property type="term" value="F:metal ion binding"/>
    <property type="evidence" value="ECO:0007669"/>
    <property type="project" value="UniProtKB-KW"/>
</dbReference>
<evidence type="ECO:0000313" key="5">
    <source>
        <dbReference type="EMBL" id="KAG7155031.1"/>
    </source>
</evidence>
<dbReference type="Gene3D" id="3.40.50.1000">
    <property type="entry name" value="HAD superfamily/HAD-like"/>
    <property type="match status" value="1"/>
</dbReference>
<reference evidence="5" key="1">
    <citation type="journal article" date="2021" name="Sci. Adv.">
        <title>The American lobster genome reveals insights on longevity, neural, and immune adaptations.</title>
        <authorList>
            <person name="Polinski J.M."/>
            <person name="Zimin A.V."/>
            <person name="Clark K.F."/>
            <person name="Kohn A.B."/>
            <person name="Sadowski N."/>
            <person name="Timp W."/>
            <person name="Ptitsyn A."/>
            <person name="Khanna P."/>
            <person name="Romanova D.Y."/>
            <person name="Williams P."/>
            <person name="Greenwood S.J."/>
            <person name="Moroz L.L."/>
            <person name="Walt D.R."/>
            <person name="Bodnar A.G."/>
        </authorList>
    </citation>
    <scope>NUCLEOTIDE SEQUENCE</scope>
    <source>
        <strain evidence="5">GMGI-L3</strain>
    </source>
</reference>
<evidence type="ECO:0000256" key="3">
    <source>
        <dbReference type="ARBA" id="ARBA00022801"/>
    </source>
</evidence>
<organism evidence="5 6">
    <name type="scientific">Homarus americanus</name>
    <name type="common">American lobster</name>
    <dbReference type="NCBI Taxonomy" id="6706"/>
    <lineage>
        <taxon>Eukaryota</taxon>
        <taxon>Metazoa</taxon>
        <taxon>Ecdysozoa</taxon>
        <taxon>Arthropoda</taxon>
        <taxon>Crustacea</taxon>
        <taxon>Multicrustacea</taxon>
        <taxon>Malacostraca</taxon>
        <taxon>Eumalacostraca</taxon>
        <taxon>Eucarida</taxon>
        <taxon>Decapoda</taxon>
        <taxon>Pleocyemata</taxon>
        <taxon>Astacidea</taxon>
        <taxon>Nephropoidea</taxon>
        <taxon>Nephropidae</taxon>
        <taxon>Homarus</taxon>
    </lineage>
</organism>
<accession>A0A8J5MKS3</accession>
<dbReference type="AlphaFoldDB" id="A0A8J5MKS3"/>
<dbReference type="InterPro" id="IPR023214">
    <property type="entry name" value="HAD_sf"/>
</dbReference>
<dbReference type="InterPro" id="IPR036412">
    <property type="entry name" value="HAD-like_sf"/>
</dbReference>
<keyword evidence="4" id="KW-0460">Magnesium</keyword>
<keyword evidence="6" id="KW-1185">Reference proteome</keyword>
<proteinExistence type="inferred from homology"/>
<dbReference type="PANTHER" id="PTHR12103:SF15">
    <property type="entry name" value="CYTOSOLIC PURINE 5'-NUCLEOTIDASE"/>
    <property type="match status" value="1"/>
</dbReference>
<feature type="non-terminal residue" evidence="5">
    <location>
        <position position="213"/>
    </location>
</feature>
<gene>
    <name evidence="5" type="primary">Nt5c2-L1</name>
    <name evidence="5" type="ORF">Hamer_G015632</name>
</gene>
<dbReference type="GO" id="GO:0008253">
    <property type="term" value="F:5'-nucleotidase activity"/>
    <property type="evidence" value="ECO:0007669"/>
    <property type="project" value="TreeGrafter"/>
</dbReference>
<evidence type="ECO:0000256" key="2">
    <source>
        <dbReference type="ARBA" id="ARBA00022723"/>
    </source>
</evidence>
<evidence type="ECO:0000256" key="4">
    <source>
        <dbReference type="ARBA" id="ARBA00022842"/>
    </source>
</evidence>
<comment type="caution">
    <text evidence="5">The sequence shown here is derived from an EMBL/GenBank/DDBJ whole genome shotgun (WGS) entry which is preliminary data.</text>
</comment>
<name>A0A8J5MKS3_HOMAM</name>
<dbReference type="Pfam" id="PF05761">
    <property type="entry name" value="5_nucleotid"/>
    <property type="match status" value="1"/>
</dbReference>
<dbReference type="SUPFAM" id="SSF56784">
    <property type="entry name" value="HAD-like"/>
    <property type="match status" value="1"/>
</dbReference>